<feature type="region of interest" description="Disordered" evidence="1">
    <location>
        <begin position="462"/>
        <end position="482"/>
    </location>
</feature>
<dbReference type="Proteomes" id="UP000703661">
    <property type="component" value="Unassembled WGS sequence"/>
</dbReference>
<dbReference type="InterPro" id="IPR032675">
    <property type="entry name" value="LRR_dom_sf"/>
</dbReference>
<feature type="compositionally biased region" description="Basic and acidic residues" evidence="1">
    <location>
        <begin position="462"/>
        <end position="473"/>
    </location>
</feature>
<accession>A0A9P6MWG9</accession>
<organism evidence="2 3">
    <name type="scientific">Entomortierella chlamydospora</name>
    <dbReference type="NCBI Taxonomy" id="101097"/>
    <lineage>
        <taxon>Eukaryota</taxon>
        <taxon>Fungi</taxon>
        <taxon>Fungi incertae sedis</taxon>
        <taxon>Mucoromycota</taxon>
        <taxon>Mortierellomycotina</taxon>
        <taxon>Mortierellomycetes</taxon>
        <taxon>Mortierellales</taxon>
        <taxon>Mortierellaceae</taxon>
        <taxon>Entomortierella</taxon>
    </lineage>
</organism>
<dbReference type="EMBL" id="JAAAID010000569">
    <property type="protein sequence ID" value="KAG0016062.1"/>
    <property type="molecule type" value="Genomic_DNA"/>
</dbReference>
<dbReference type="SUPFAM" id="SSF52047">
    <property type="entry name" value="RNI-like"/>
    <property type="match status" value="1"/>
</dbReference>
<evidence type="ECO:0000313" key="2">
    <source>
        <dbReference type="EMBL" id="KAG0016062.1"/>
    </source>
</evidence>
<dbReference type="Gene3D" id="3.80.10.10">
    <property type="entry name" value="Ribonuclease Inhibitor"/>
    <property type="match status" value="1"/>
</dbReference>
<evidence type="ECO:0008006" key="4">
    <source>
        <dbReference type="Google" id="ProtNLM"/>
    </source>
</evidence>
<feature type="region of interest" description="Disordered" evidence="1">
    <location>
        <begin position="105"/>
        <end position="126"/>
    </location>
</feature>
<gene>
    <name evidence="2" type="ORF">BGZ80_009456</name>
</gene>
<sequence>MDHPLKSATTPINFIQNPWTDELLLPPKPADDFQWNTFARPLPTEVFSIIAANLSKAELAKCFVASAREGSLIRNGMFIKSITTQYFSLVDLLETYSDACPNLTDLEVHSEDSPPEPTPPSQFGDNWEATGQATTMGGSQHMRFGSGYQSSSRPKTLDLTNLTHLVQRIPKLRKLGLYGRMFTNQKCSSISRLFNAIPTTVEDLILANALPPFYVPPSAVIEDDTEDSDSGEGAPLNITRIEFRICLLKDQVLIPLLRRCSRLRTLVNSSQIIAISQEVSSVLREHCNQLTELRLETNSKAFTDKIISHLIDASVKGWKSIHLPFAVCFGPLSAEALLKHAPSIEVLRAYGCPGLTSSVVQKLLCTARNLKRLEVLDKRAFGRLSTELDAQDIIQSRWVCHDLEVLKIKITGIPRPDLRVRTNSRPLSGPLHEGSMENSHSYQRMVYCQLGEMTRLKELVLGSEDRGRTGNHEEEQESEQEYFNPDRLQSWRQYECLSFTLESGMDHLRHLKSLKRLHLQGMAVGFGNVAEQLWAKENLPELKYAYGDWNLEYRKVNGYGDDQYFKVNPFML</sequence>
<dbReference type="AlphaFoldDB" id="A0A9P6MWG9"/>
<keyword evidence="3" id="KW-1185">Reference proteome</keyword>
<comment type="caution">
    <text evidence="2">The sequence shown here is derived from an EMBL/GenBank/DDBJ whole genome shotgun (WGS) entry which is preliminary data.</text>
</comment>
<evidence type="ECO:0000313" key="3">
    <source>
        <dbReference type="Proteomes" id="UP000703661"/>
    </source>
</evidence>
<evidence type="ECO:0000256" key="1">
    <source>
        <dbReference type="SAM" id="MobiDB-lite"/>
    </source>
</evidence>
<reference evidence="2" key="1">
    <citation type="journal article" date="2020" name="Fungal Divers.">
        <title>Resolving the Mortierellaceae phylogeny through synthesis of multi-gene phylogenetics and phylogenomics.</title>
        <authorList>
            <person name="Vandepol N."/>
            <person name="Liber J."/>
            <person name="Desiro A."/>
            <person name="Na H."/>
            <person name="Kennedy M."/>
            <person name="Barry K."/>
            <person name="Grigoriev I.V."/>
            <person name="Miller A.N."/>
            <person name="O'Donnell K."/>
            <person name="Stajich J.E."/>
            <person name="Bonito G."/>
        </authorList>
    </citation>
    <scope>NUCLEOTIDE SEQUENCE</scope>
    <source>
        <strain evidence="2">NRRL 2769</strain>
    </source>
</reference>
<protein>
    <recommendedName>
        <fullName evidence="4">F-box domain-containing protein</fullName>
    </recommendedName>
</protein>
<proteinExistence type="predicted"/>
<name>A0A9P6MWG9_9FUNG</name>